<evidence type="ECO:0000259" key="2">
    <source>
        <dbReference type="Pfam" id="PF02698"/>
    </source>
</evidence>
<sequence>MEGVWVLALLALFPLALAQEGYAWIVVLGAAQYGGRPSPALERRLEAALALYRKGLAPRIAVAGGKAPGDRFSEGEVGCRYLLAHGVARERLLCETESQSTYENLLFLKPHLRGRLLLVTDAPHLPRALFLARALGLKAEGHGVPGAYPMGYWLREALYRLWLYLGLRPLPKGQGLLPAQALPPIPWPGVPGSPDTPGGGPGTGRGRGPFPAWPAQSPPEGA</sequence>
<dbReference type="InterPro" id="IPR051599">
    <property type="entry name" value="Cell_Envelope_Assoc"/>
</dbReference>
<evidence type="ECO:0000313" key="4">
    <source>
        <dbReference type="Proteomes" id="UP000199446"/>
    </source>
</evidence>
<evidence type="ECO:0000256" key="1">
    <source>
        <dbReference type="SAM" id="MobiDB-lite"/>
    </source>
</evidence>
<dbReference type="InterPro" id="IPR003848">
    <property type="entry name" value="DUF218"/>
</dbReference>
<feature type="domain" description="DUF218" evidence="2">
    <location>
        <begin position="24"/>
        <end position="149"/>
    </location>
</feature>
<evidence type="ECO:0000313" key="3">
    <source>
        <dbReference type="EMBL" id="SDF34338.1"/>
    </source>
</evidence>
<proteinExistence type="predicted"/>
<dbReference type="PANTHER" id="PTHR30336:SF20">
    <property type="entry name" value="DUF218 DOMAIN-CONTAINING PROTEIN"/>
    <property type="match status" value="1"/>
</dbReference>
<dbReference type="Proteomes" id="UP000199446">
    <property type="component" value="Unassembled WGS sequence"/>
</dbReference>
<accession>A0A1G7KAH9</accession>
<dbReference type="Gene3D" id="3.40.50.620">
    <property type="entry name" value="HUPs"/>
    <property type="match status" value="1"/>
</dbReference>
<dbReference type="AlphaFoldDB" id="A0A1G7KAH9"/>
<dbReference type="CDD" id="cd06259">
    <property type="entry name" value="YdcF-like"/>
    <property type="match status" value="1"/>
</dbReference>
<keyword evidence="4" id="KW-1185">Reference proteome</keyword>
<dbReference type="EMBL" id="FNBC01000043">
    <property type="protein sequence ID" value="SDF34338.1"/>
    <property type="molecule type" value="Genomic_DNA"/>
</dbReference>
<name>A0A1G7KAH9_9DEIN</name>
<dbReference type="InterPro" id="IPR014729">
    <property type="entry name" value="Rossmann-like_a/b/a_fold"/>
</dbReference>
<organism evidence="3 4">
    <name type="scientific">Thermus arciformis</name>
    <dbReference type="NCBI Taxonomy" id="482827"/>
    <lineage>
        <taxon>Bacteria</taxon>
        <taxon>Thermotogati</taxon>
        <taxon>Deinococcota</taxon>
        <taxon>Deinococci</taxon>
        <taxon>Thermales</taxon>
        <taxon>Thermaceae</taxon>
        <taxon>Thermus</taxon>
    </lineage>
</organism>
<dbReference type="PANTHER" id="PTHR30336">
    <property type="entry name" value="INNER MEMBRANE PROTEIN, PROBABLE PERMEASE"/>
    <property type="match status" value="1"/>
</dbReference>
<gene>
    <name evidence="3" type="ORF">SAMN04488243_1435</name>
</gene>
<dbReference type="GO" id="GO:0005886">
    <property type="term" value="C:plasma membrane"/>
    <property type="evidence" value="ECO:0007669"/>
    <property type="project" value="TreeGrafter"/>
</dbReference>
<reference evidence="4" key="1">
    <citation type="submission" date="2016-10" db="EMBL/GenBank/DDBJ databases">
        <authorList>
            <person name="Varghese N."/>
            <person name="Submissions S."/>
        </authorList>
    </citation>
    <scope>NUCLEOTIDE SEQUENCE [LARGE SCALE GENOMIC DNA]</scope>
    <source>
        <strain evidence="4">CGMCC 1.6992</strain>
    </source>
</reference>
<feature type="compositionally biased region" description="Gly residues" evidence="1">
    <location>
        <begin position="197"/>
        <end position="207"/>
    </location>
</feature>
<protein>
    <submittedName>
        <fullName evidence="3">DUF218 domain-containing protein</fullName>
    </submittedName>
</protein>
<dbReference type="Pfam" id="PF02698">
    <property type="entry name" value="DUF218"/>
    <property type="match status" value="1"/>
</dbReference>
<feature type="region of interest" description="Disordered" evidence="1">
    <location>
        <begin position="186"/>
        <end position="222"/>
    </location>
</feature>